<reference evidence="2 3" key="2">
    <citation type="journal article" date="2013" name="PLoS ONE">
        <title>Whole genome mapping and re-organization of the nuclear and mitochondrial genomes of Babesia microti isolates.</title>
        <authorList>
            <person name="Cornillot E."/>
            <person name="Dassouli A."/>
            <person name="Garg A."/>
            <person name="Pachikara N."/>
            <person name="Randazzo S."/>
            <person name="Depoix D."/>
            <person name="Carcy B."/>
            <person name="Delbecq S."/>
            <person name="Frutos R."/>
            <person name="Silva J.C."/>
            <person name="Sutton R."/>
            <person name="Krause P.J."/>
            <person name="Mamoun C.B."/>
        </authorList>
    </citation>
    <scope>NUCLEOTIDE SEQUENCE [LARGE SCALE GENOMIC DNA]</scope>
    <source>
        <strain evidence="2 3">RI</strain>
    </source>
</reference>
<organism evidence="2 3">
    <name type="scientific">Babesia microti (strain RI)</name>
    <dbReference type="NCBI Taxonomy" id="1133968"/>
    <lineage>
        <taxon>Eukaryota</taxon>
        <taxon>Sar</taxon>
        <taxon>Alveolata</taxon>
        <taxon>Apicomplexa</taxon>
        <taxon>Aconoidasida</taxon>
        <taxon>Piroplasmida</taxon>
        <taxon>Babesiidae</taxon>
        <taxon>Babesia</taxon>
    </lineage>
</organism>
<dbReference type="Pfam" id="PF09717">
    <property type="entry name" value="CPW_WPC"/>
    <property type="match status" value="2"/>
</dbReference>
<proteinExistence type="predicted"/>
<evidence type="ECO:0000313" key="2">
    <source>
        <dbReference type="EMBL" id="SIO73679.1"/>
    </source>
</evidence>
<evidence type="ECO:0000259" key="1">
    <source>
        <dbReference type="SMART" id="SM01099"/>
    </source>
</evidence>
<dbReference type="SMART" id="SM01099">
    <property type="entry name" value="CPW_WPC"/>
    <property type="match status" value="2"/>
</dbReference>
<accession>A0A1N6LXS0</accession>
<feature type="domain" description="CPW-WPC" evidence="1">
    <location>
        <begin position="117"/>
        <end position="175"/>
    </location>
</feature>
<protein>
    <recommendedName>
        <fullName evidence="1">CPW-WPC domain-containing protein</fullName>
    </recommendedName>
</protein>
<reference evidence="2 3" key="3">
    <citation type="journal article" date="2016" name="Sci. Rep.">
        <title>Genome-wide diversity and gene expression profiling of Babesia microti isolates identify polymorphic genes that mediate host-pathogen interactions.</title>
        <authorList>
            <person name="Silva J.C."/>
            <person name="Cornillot E."/>
            <person name="McCracken C."/>
            <person name="Usmani-Brown S."/>
            <person name="Dwivedi A."/>
            <person name="Ifeonu O.O."/>
            <person name="Crabtree J."/>
            <person name="Gotia H.T."/>
            <person name="Virji A.Z."/>
            <person name="Reynes C."/>
            <person name="Colinge J."/>
            <person name="Kumar V."/>
            <person name="Lawres L."/>
            <person name="Pazzi J.E."/>
            <person name="Pablo J.V."/>
            <person name="Hung C."/>
            <person name="Brancato J."/>
            <person name="Kumari P."/>
            <person name="Orvis J."/>
            <person name="Tretina K."/>
            <person name="Chibucos M."/>
            <person name="Ott S."/>
            <person name="Sadzewicz L."/>
            <person name="Sengamalay N."/>
            <person name="Shetty A.C."/>
            <person name="Su Q."/>
            <person name="Tallon L."/>
            <person name="Fraser C.M."/>
            <person name="Frutos R."/>
            <person name="Molina D.M."/>
            <person name="Krause P.J."/>
            <person name="Ben Mamoun C."/>
        </authorList>
    </citation>
    <scope>NUCLEOTIDE SEQUENCE [LARGE SCALE GENOMIC DNA]</scope>
    <source>
        <strain evidence="2 3">RI</strain>
    </source>
</reference>
<evidence type="ECO:0000313" key="3">
    <source>
        <dbReference type="Proteomes" id="UP000002899"/>
    </source>
</evidence>
<dbReference type="OrthoDB" id="361898at2759"/>
<feature type="domain" description="CPW-WPC" evidence="1">
    <location>
        <begin position="179"/>
        <end position="236"/>
    </location>
</feature>
<reference evidence="2 3" key="1">
    <citation type="journal article" date="2012" name="Nucleic Acids Res.">
        <title>Sequencing of the smallest Apicomplexan genome from the human pathogen Babesia microti.</title>
        <authorList>
            <person name="Cornillot E."/>
            <person name="Hadj-Kaddour K."/>
            <person name="Dassouli A."/>
            <person name="Noel B."/>
            <person name="Ranwez V."/>
            <person name="Vacherie B."/>
            <person name="Augagneur Y."/>
            <person name="Bres V."/>
            <person name="Duclos A."/>
            <person name="Randazzo S."/>
            <person name="Carcy B."/>
            <person name="Debierre-Grockiego F."/>
            <person name="Delbecq S."/>
            <person name="Moubri-Menage K."/>
            <person name="Shams-Eldin H."/>
            <person name="Usmani-Brown S."/>
            <person name="Bringaud F."/>
            <person name="Wincker P."/>
            <person name="Vivares C.P."/>
            <person name="Schwarz R.T."/>
            <person name="Schetters T.P."/>
            <person name="Krause P.J."/>
            <person name="Gorenflot A."/>
            <person name="Berry V."/>
            <person name="Barbe V."/>
            <person name="Ben Mamoun C."/>
        </authorList>
    </citation>
    <scope>NUCLEOTIDE SEQUENCE [LARGE SCALE GENOMIC DNA]</scope>
    <source>
        <strain evidence="2 3">RI</strain>
    </source>
</reference>
<dbReference type="NCBIfam" id="TIGR01492">
    <property type="entry name" value="CPW_WPC"/>
    <property type="match status" value="2"/>
</dbReference>
<dbReference type="InterPro" id="IPR006387">
    <property type="entry name" value="CPW_WPC_dom"/>
</dbReference>
<sequence length="266" mass="30539">MLFSSILLMIPQILSHKTSKFDESSLSTDMDNLYSNVKDIAVHDTYNINSIDESSVNRDNMPSDTSKFEELVSKAINNATDDIHDTIVNEHKNMEINDKIFAVTLDHLKKFWFTGQCKRDYSAPCPKGWSLESDSCLPPESYNGNCREYNVNRITTSKQKEEFAYKCKSDWPCIKNLAINYNTVCPYNWVHIGNNYCLAPANYSMKCSPFMNFSTFTNNEKAIWSMECNLHWPTMSNATTNMEVLPKDNFFGALSDVGHIIYPQNY</sequence>
<dbReference type="EMBL" id="LN871599">
    <property type="protein sequence ID" value="SIO73679.1"/>
    <property type="molecule type" value="Genomic_DNA"/>
</dbReference>
<name>A0A1N6LXS0_BABMR</name>
<dbReference type="Proteomes" id="UP000002899">
    <property type="component" value="Chromosome IV"/>
</dbReference>
<keyword evidence="3" id="KW-1185">Reference proteome</keyword>
<dbReference type="AlphaFoldDB" id="A0A1N6LXS0"/>
<dbReference type="VEuPathDB" id="PiroplasmaDB:BmR1_04g06660"/>
<dbReference type="KEGG" id="bmic:BmR1_04g06660"/>
<dbReference type="RefSeq" id="XP_021337749.1">
    <property type="nucleotide sequence ID" value="XM_021482531.1"/>
</dbReference>
<dbReference type="GeneID" id="24425977"/>